<dbReference type="InterPro" id="IPR040771">
    <property type="entry name" value="TLP1_add_C"/>
</dbReference>
<dbReference type="OrthoDB" id="4470569at2"/>
<dbReference type="SUPFAM" id="SSF53901">
    <property type="entry name" value="Thiolase-like"/>
    <property type="match status" value="1"/>
</dbReference>
<protein>
    <submittedName>
        <fullName evidence="5">Acetyl-CoA acetyltransferase</fullName>
    </submittedName>
</protein>
<dbReference type="AlphaFoldDB" id="A0A0R0CJZ4"/>
<gene>
    <name evidence="5" type="ORF">ABB26_00600</name>
</gene>
<dbReference type="PANTHER" id="PTHR18919">
    <property type="entry name" value="ACETYL-COA C-ACYLTRANSFERASE"/>
    <property type="match status" value="1"/>
</dbReference>
<dbReference type="InterPro" id="IPR016039">
    <property type="entry name" value="Thiolase-like"/>
</dbReference>
<dbReference type="PATRIC" id="fig|405444.3.peg.1172"/>
<evidence type="ECO:0000313" key="5">
    <source>
        <dbReference type="EMBL" id="KRG66394.1"/>
    </source>
</evidence>
<dbReference type="Proteomes" id="UP000050864">
    <property type="component" value="Unassembled WGS sequence"/>
</dbReference>
<dbReference type="Gene3D" id="3.40.47.10">
    <property type="match status" value="1"/>
</dbReference>
<name>A0A0R0CJZ4_9GAMM</name>
<keyword evidence="2 5" id="KW-0808">Transferase</keyword>
<organism evidence="5 6">
    <name type="scientific">Stenotrophomonas humi</name>
    <dbReference type="NCBI Taxonomy" id="405444"/>
    <lineage>
        <taxon>Bacteria</taxon>
        <taxon>Pseudomonadati</taxon>
        <taxon>Pseudomonadota</taxon>
        <taxon>Gammaproteobacteria</taxon>
        <taxon>Lysobacterales</taxon>
        <taxon>Lysobacteraceae</taxon>
        <taxon>Stenotrophomonas</taxon>
    </lineage>
</organism>
<dbReference type="Pfam" id="PF18313">
    <property type="entry name" value="TLP1_add_C"/>
    <property type="match status" value="1"/>
</dbReference>
<reference evidence="5 6" key="1">
    <citation type="submission" date="2015-05" db="EMBL/GenBank/DDBJ databases">
        <title>Genome sequencing and analysis of members of genus Stenotrophomonas.</title>
        <authorList>
            <person name="Patil P.P."/>
            <person name="Midha S."/>
            <person name="Patil P.B."/>
        </authorList>
    </citation>
    <scope>NUCLEOTIDE SEQUENCE [LARGE SCALE GENOMIC DNA]</scope>
    <source>
        <strain evidence="5 6">DSM 18929</strain>
    </source>
</reference>
<dbReference type="GO" id="GO:0016746">
    <property type="term" value="F:acyltransferase activity"/>
    <property type="evidence" value="ECO:0007669"/>
    <property type="project" value="UniProtKB-KW"/>
</dbReference>
<dbReference type="RefSeq" id="WP_057631630.1">
    <property type="nucleotide sequence ID" value="NZ_LDJI01000002.1"/>
</dbReference>
<keyword evidence="6" id="KW-1185">Reference proteome</keyword>
<dbReference type="Gene3D" id="2.40.50.840">
    <property type="match status" value="1"/>
</dbReference>
<dbReference type="PANTHER" id="PTHR18919:SF139">
    <property type="entry name" value="THIOLASE-LIKE PROTEIN TYPE 1 ADDITIONAL C-TERMINAL DOMAIN-CONTAINING PROTEIN"/>
    <property type="match status" value="1"/>
</dbReference>
<evidence type="ECO:0000256" key="2">
    <source>
        <dbReference type="ARBA" id="ARBA00022679"/>
    </source>
</evidence>
<comment type="caution">
    <text evidence="5">The sequence shown here is derived from an EMBL/GenBank/DDBJ whole genome shotgun (WGS) entry which is preliminary data.</text>
</comment>
<dbReference type="EMBL" id="LDJI01000002">
    <property type="protein sequence ID" value="KRG66394.1"/>
    <property type="molecule type" value="Genomic_DNA"/>
</dbReference>
<comment type="similarity">
    <text evidence="1">Belongs to the thiolase-like superfamily. Thiolase family.</text>
</comment>
<evidence type="ECO:0000256" key="3">
    <source>
        <dbReference type="ARBA" id="ARBA00023315"/>
    </source>
</evidence>
<accession>A0A0R0CJZ4</accession>
<sequence length="501" mass="54217">MILPANIPVIVGVGEYIDRPSTPSHGLEPMDLMLRAAHAAANDAHSALLSQVDSLDVVNISSWPYPDAPGHLAQCLDIRPRHTTYGPVGGQSPLALLQDAAQRIANGQSQVALVCGAEAQHTVTQALKQGIELPWTAPGSDAQMPLRGADIVHSLAVRLGCSQPLSIYPFYETASAAHWRQSPSAAQRESGELWGRYSQHATSNATVWLPGPYSAADIITASSDNRMVAWPYTKLMVANPQVNQGAAVLLTSLERARDAGIPEQQLVYPWGGAQAQEPRDFLARDHYWESHAQNAVLTACVHLAGGAFEALELYSCFPCVPKMARRILGLPARFEPTVTGGLTFFGAPLSNYMTHAVCAMVRRLRTSLSVSRGLLYGQGEFVTKHHGLVLARRPYPGHPALAYSNVQQIADSHRLVVPAVEAEPRGAGQLEAFTLLYHPNGELRHGVAMVRTPHNTRTLARVAADDNWTLLALTDRDISPVGRTGVLRPTQHGYSEWSLVA</sequence>
<feature type="domain" description="Thiolase-like protein type 1 additional C-terminal" evidence="4">
    <location>
        <begin position="415"/>
        <end position="489"/>
    </location>
</feature>
<evidence type="ECO:0000313" key="6">
    <source>
        <dbReference type="Proteomes" id="UP000050864"/>
    </source>
</evidence>
<proteinExistence type="inferred from homology"/>
<evidence type="ECO:0000259" key="4">
    <source>
        <dbReference type="Pfam" id="PF18313"/>
    </source>
</evidence>
<dbReference type="STRING" id="405444.ABB26_00600"/>
<keyword evidence="3" id="KW-0012">Acyltransferase</keyword>
<evidence type="ECO:0000256" key="1">
    <source>
        <dbReference type="ARBA" id="ARBA00010982"/>
    </source>
</evidence>